<dbReference type="GO" id="GO:0016197">
    <property type="term" value="P:endosomal transport"/>
    <property type="evidence" value="ECO:0007669"/>
    <property type="project" value="TreeGrafter"/>
</dbReference>
<dbReference type="InterPro" id="IPR009395">
    <property type="entry name" value="BLOC1S1"/>
</dbReference>
<organism evidence="3 6">
    <name type="scientific">Adineta ricciae</name>
    <name type="common">Rotifer</name>
    <dbReference type="NCBI Taxonomy" id="249248"/>
    <lineage>
        <taxon>Eukaryota</taxon>
        <taxon>Metazoa</taxon>
        <taxon>Spiralia</taxon>
        <taxon>Gnathifera</taxon>
        <taxon>Rotifera</taxon>
        <taxon>Eurotatoria</taxon>
        <taxon>Bdelloidea</taxon>
        <taxon>Adinetida</taxon>
        <taxon>Adinetidae</taxon>
        <taxon>Adineta</taxon>
    </lineage>
</organism>
<dbReference type="EMBL" id="CAJNOJ010000103">
    <property type="protein sequence ID" value="CAF1116490.1"/>
    <property type="molecule type" value="Genomic_DNA"/>
</dbReference>
<evidence type="ECO:0000313" key="3">
    <source>
        <dbReference type="EMBL" id="CAF1116490.1"/>
    </source>
</evidence>
<dbReference type="Pfam" id="PF06320">
    <property type="entry name" value="GCN5L1"/>
    <property type="match status" value="1"/>
</dbReference>
<comment type="similarity">
    <text evidence="1">Belongs to the BLOC1S1 family.</text>
</comment>
<comment type="caution">
    <text evidence="3">The sequence shown here is derived from an EMBL/GenBank/DDBJ whole genome shotgun (WGS) entry which is preliminary data.</text>
</comment>
<sequence>MLSNIYRHHTERVSTLKQRQEKKKKELLASIDQLTRHVLDRLNDEVSECYKNEKRIDQACKQLTVQSNLLSKQSQAWINLIGQFTVALKELGDMKNYSRIIERECATITNTLATVHQDMIVQQQQNRQVETNATPDNS</sequence>
<protein>
    <recommendedName>
        <fullName evidence="2">Biogenesis of lysosome-related organelles complex 1 subunit 1</fullName>
    </recommendedName>
</protein>
<evidence type="ECO:0000256" key="2">
    <source>
        <dbReference type="ARBA" id="ARBA00019577"/>
    </source>
</evidence>
<dbReference type="EMBL" id="CAJNOR010002011">
    <property type="protein sequence ID" value="CAF1234281.1"/>
    <property type="molecule type" value="Genomic_DNA"/>
</dbReference>
<dbReference type="GO" id="GO:0031083">
    <property type="term" value="C:BLOC-1 complex"/>
    <property type="evidence" value="ECO:0007669"/>
    <property type="project" value="InterPro"/>
</dbReference>
<reference evidence="3" key="1">
    <citation type="submission" date="2021-02" db="EMBL/GenBank/DDBJ databases">
        <authorList>
            <person name="Nowell W R."/>
        </authorList>
    </citation>
    <scope>NUCLEOTIDE SEQUENCE</scope>
</reference>
<dbReference type="Proteomes" id="UP000663828">
    <property type="component" value="Unassembled WGS sequence"/>
</dbReference>
<proteinExistence type="inferred from homology"/>
<dbReference type="AlphaFoldDB" id="A0A814Q8P7"/>
<keyword evidence="5" id="KW-1185">Reference proteome</keyword>
<evidence type="ECO:0000313" key="4">
    <source>
        <dbReference type="EMBL" id="CAF1234281.1"/>
    </source>
</evidence>
<dbReference type="PANTHER" id="PTHR13073:SF0">
    <property type="entry name" value="BIOGENESIS OF LYSOSOME-RELATED ORGANELLES COMPLEX 1 SUBUNIT 1"/>
    <property type="match status" value="1"/>
</dbReference>
<evidence type="ECO:0000313" key="6">
    <source>
        <dbReference type="Proteomes" id="UP000663852"/>
    </source>
</evidence>
<gene>
    <name evidence="3" type="ORF">EDS130_LOCUS20813</name>
    <name evidence="4" type="ORF">XAT740_LOCUS25392</name>
</gene>
<dbReference type="Proteomes" id="UP000663852">
    <property type="component" value="Unassembled WGS sequence"/>
</dbReference>
<dbReference type="PANTHER" id="PTHR13073">
    <property type="entry name" value="BLOC-1 COMPLEX SUBUNIT 1"/>
    <property type="match status" value="1"/>
</dbReference>
<dbReference type="OrthoDB" id="20018at2759"/>
<accession>A0A814Q8P7</accession>
<evidence type="ECO:0000256" key="1">
    <source>
        <dbReference type="ARBA" id="ARBA00007133"/>
    </source>
</evidence>
<name>A0A814Q8P7_ADIRI</name>
<evidence type="ECO:0000313" key="5">
    <source>
        <dbReference type="Proteomes" id="UP000663828"/>
    </source>
</evidence>